<evidence type="ECO:0000313" key="2">
    <source>
        <dbReference type="EMBL" id="TGY36125.1"/>
    </source>
</evidence>
<dbReference type="InterPro" id="IPR036388">
    <property type="entry name" value="WH-like_DNA-bd_sf"/>
</dbReference>
<dbReference type="PANTHER" id="PTHR37318">
    <property type="entry name" value="BSL7504 PROTEIN"/>
    <property type="match status" value="1"/>
</dbReference>
<sequence length="102" mass="11014">MTSAAEPVFNDVIHSPARLRICGLLRRVSELEFSVVRDTLELTDANLSKNLTVLAQAEVITLRKESSPARSDSRRLTWISLTSAGRAALEGHLAALSAIAGE</sequence>
<protein>
    <submittedName>
        <fullName evidence="2">Transcriptional regulator</fullName>
    </submittedName>
</protein>
<organism evidence="2 3">
    <name type="scientific">Microbacterium laevaniformans</name>
    <dbReference type="NCBI Taxonomy" id="36807"/>
    <lineage>
        <taxon>Bacteria</taxon>
        <taxon>Bacillati</taxon>
        <taxon>Actinomycetota</taxon>
        <taxon>Actinomycetes</taxon>
        <taxon>Micrococcales</taxon>
        <taxon>Microbacteriaceae</taxon>
        <taxon>Microbacterium</taxon>
    </lineage>
</organism>
<dbReference type="SUPFAM" id="SSF46785">
    <property type="entry name" value="Winged helix' DNA-binding domain"/>
    <property type="match status" value="1"/>
</dbReference>
<dbReference type="EMBL" id="SRYO01000006">
    <property type="protein sequence ID" value="TGY36125.1"/>
    <property type="molecule type" value="Genomic_DNA"/>
</dbReference>
<dbReference type="AlphaFoldDB" id="A0A4S2D4P4"/>
<dbReference type="OrthoDB" id="4952043at2"/>
<comment type="caution">
    <text evidence="2">The sequence shown here is derived from an EMBL/GenBank/DDBJ whole genome shotgun (WGS) entry which is preliminary data.</text>
</comment>
<dbReference type="Pfam" id="PF13601">
    <property type="entry name" value="HTH_34"/>
    <property type="match status" value="1"/>
</dbReference>
<dbReference type="Gene3D" id="1.10.10.10">
    <property type="entry name" value="Winged helix-like DNA-binding domain superfamily/Winged helix DNA-binding domain"/>
    <property type="match status" value="1"/>
</dbReference>
<dbReference type="InterPro" id="IPR036390">
    <property type="entry name" value="WH_DNA-bd_sf"/>
</dbReference>
<name>A0A4S2D4P4_9MICO</name>
<dbReference type="RefSeq" id="WP_135949547.1">
    <property type="nucleotide sequence ID" value="NZ_SRYO01000006.1"/>
</dbReference>
<dbReference type="InterPro" id="IPR027395">
    <property type="entry name" value="WH_DNA-bd_dom"/>
</dbReference>
<dbReference type="PANTHER" id="PTHR37318:SF1">
    <property type="entry name" value="BSL7504 PROTEIN"/>
    <property type="match status" value="1"/>
</dbReference>
<accession>A0A4S2D4P4</accession>
<evidence type="ECO:0000259" key="1">
    <source>
        <dbReference type="Pfam" id="PF13601"/>
    </source>
</evidence>
<gene>
    <name evidence="2" type="ORF">E5344_10070</name>
</gene>
<proteinExistence type="predicted"/>
<evidence type="ECO:0000313" key="3">
    <source>
        <dbReference type="Proteomes" id="UP000309893"/>
    </source>
</evidence>
<reference evidence="2 3" key="1">
    <citation type="submission" date="2019-04" db="EMBL/GenBank/DDBJ databases">
        <title>Microbes associate with the intestines of laboratory mice.</title>
        <authorList>
            <person name="Navarre W."/>
            <person name="Wong E."/>
            <person name="Huang K."/>
            <person name="Tropini C."/>
            <person name="Ng K."/>
            <person name="Yu B."/>
        </authorList>
    </citation>
    <scope>NUCLEOTIDE SEQUENCE [LARGE SCALE GENOMIC DNA]</scope>
    <source>
        <strain evidence="2 3">NM46_B2-13</strain>
    </source>
</reference>
<feature type="domain" description="Winged helix DNA-binding" evidence="1">
    <location>
        <begin position="18"/>
        <end position="99"/>
    </location>
</feature>
<dbReference type="Proteomes" id="UP000309893">
    <property type="component" value="Unassembled WGS sequence"/>
</dbReference>